<evidence type="ECO:0000256" key="2">
    <source>
        <dbReference type="ARBA" id="ARBA00022801"/>
    </source>
</evidence>
<dbReference type="Pfam" id="PF02739">
    <property type="entry name" value="5_3_exonuc_N"/>
    <property type="match status" value="1"/>
</dbReference>
<evidence type="ECO:0000256" key="1">
    <source>
        <dbReference type="ARBA" id="ARBA00022722"/>
    </source>
</evidence>
<dbReference type="SUPFAM" id="SSF47807">
    <property type="entry name" value="5' to 3' exonuclease, C-terminal subdomain"/>
    <property type="match status" value="1"/>
</dbReference>
<reference evidence="5" key="1">
    <citation type="submission" date="2023-07" db="EMBL/GenBank/DDBJ databases">
        <title>Genomic Encyclopedia of Type Strains, Phase IV (KMG-IV): sequencing the most valuable type-strain genomes for metagenomic binning, comparative biology and taxonomic classification.</title>
        <authorList>
            <person name="Goeker M."/>
        </authorList>
    </citation>
    <scope>NUCLEOTIDE SEQUENCE</scope>
    <source>
        <strain evidence="5">DSM 24202</strain>
    </source>
</reference>
<dbReference type="InterPro" id="IPR036279">
    <property type="entry name" value="5-3_exonuclease_C_sf"/>
</dbReference>
<dbReference type="Gene3D" id="1.10.150.20">
    <property type="entry name" value="5' to 3' exonuclease, C-terminal subdomain"/>
    <property type="match status" value="1"/>
</dbReference>
<keyword evidence="6" id="KW-1185">Reference proteome</keyword>
<keyword evidence="3" id="KW-0238">DNA-binding</keyword>
<dbReference type="PANTHER" id="PTHR42646:SF2">
    <property type="entry name" value="5'-3' EXONUCLEASE FAMILY PROTEIN"/>
    <property type="match status" value="1"/>
</dbReference>
<dbReference type="RefSeq" id="WP_307259789.1">
    <property type="nucleotide sequence ID" value="NZ_JAUSVL010000001.1"/>
</dbReference>
<dbReference type="InterPro" id="IPR002421">
    <property type="entry name" value="5-3_exonuclease"/>
</dbReference>
<dbReference type="GO" id="GO:0003887">
    <property type="term" value="F:DNA-directed DNA polymerase activity"/>
    <property type="evidence" value="ECO:0007669"/>
    <property type="project" value="UniProtKB-EC"/>
</dbReference>
<evidence type="ECO:0000256" key="3">
    <source>
        <dbReference type="ARBA" id="ARBA00023125"/>
    </source>
</evidence>
<dbReference type="InterPro" id="IPR020046">
    <property type="entry name" value="5-3_exonucl_a-hlix_arch_N"/>
</dbReference>
<gene>
    <name evidence="5" type="ORF">J3R75_000567</name>
</gene>
<dbReference type="Proteomes" id="UP001238163">
    <property type="component" value="Unassembled WGS sequence"/>
</dbReference>
<keyword evidence="5" id="KW-0808">Transferase</keyword>
<dbReference type="GO" id="GO:0033567">
    <property type="term" value="P:DNA replication, Okazaki fragment processing"/>
    <property type="evidence" value="ECO:0007669"/>
    <property type="project" value="InterPro"/>
</dbReference>
<keyword evidence="5" id="KW-0548">Nucleotidyltransferase</keyword>
<proteinExistence type="predicted"/>
<comment type="caution">
    <text evidence="5">The sequence shown here is derived from an EMBL/GenBank/DDBJ whole genome shotgun (WGS) entry which is preliminary data.</text>
</comment>
<evidence type="ECO:0000259" key="4">
    <source>
        <dbReference type="SMART" id="SM00475"/>
    </source>
</evidence>
<dbReference type="SMART" id="SM00279">
    <property type="entry name" value="HhH2"/>
    <property type="match status" value="1"/>
</dbReference>
<dbReference type="SMART" id="SM00475">
    <property type="entry name" value="53EXOc"/>
    <property type="match status" value="1"/>
</dbReference>
<dbReference type="EMBL" id="JAUSVL010000001">
    <property type="protein sequence ID" value="MDQ0288460.1"/>
    <property type="molecule type" value="Genomic_DNA"/>
</dbReference>
<dbReference type="AlphaFoldDB" id="A0AAE4AMI1"/>
<accession>A0AAE4AMI1</accession>
<keyword evidence="2" id="KW-0378">Hydrolase</keyword>
<dbReference type="CDD" id="cd09898">
    <property type="entry name" value="H3TH_53EXO"/>
    <property type="match status" value="1"/>
</dbReference>
<dbReference type="Gene3D" id="3.40.50.1010">
    <property type="entry name" value="5'-nuclease"/>
    <property type="match status" value="1"/>
</dbReference>
<dbReference type="EC" id="2.7.7.7" evidence="5"/>
<dbReference type="GO" id="GO:0008409">
    <property type="term" value="F:5'-3' exonuclease activity"/>
    <property type="evidence" value="ECO:0007669"/>
    <property type="project" value="InterPro"/>
</dbReference>
<dbReference type="GO" id="GO:0003677">
    <property type="term" value="F:DNA binding"/>
    <property type="evidence" value="ECO:0007669"/>
    <property type="project" value="UniProtKB-KW"/>
</dbReference>
<dbReference type="GO" id="GO:0017108">
    <property type="term" value="F:5'-flap endonuclease activity"/>
    <property type="evidence" value="ECO:0007669"/>
    <property type="project" value="InterPro"/>
</dbReference>
<evidence type="ECO:0000313" key="5">
    <source>
        <dbReference type="EMBL" id="MDQ0288460.1"/>
    </source>
</evidence>
<evidence type="ECO:0000313" key="6">
    <source>
        <dbReference type="Proteomes" id="UP001238163"/>
    </source>
</evidence>
<name>A0AAE4AMI1_9BACT</name>
<protein>
    <submittedName>
        <fullName evidence="5">DNA polymerase-1</fullName>
        <ecNumber evidence="5">2.7.7.7</ecNumber>
    </submittedName>
</protein>
<feature type="domain" description="5'-3' exonuclease" evidence="4">
    <location>
        <begin position="3"/>
        <end position="257"/>
    </location>
</feature>
<dbReference type="InterPro" id="IPR020045">
    <property type="entry name" value="DNA_polI_H3TH"/>
</dbReference>
<organism evidence="5 6">
    <name type="scientific">Oligosphaera ethanolica</name>
    <dbReference type="NCBI Taxonomy" id="760260"/>
    <lineage>
        <taxon>Bacteria</taxon>
        <taxon>Pseudomonadati</taxon>
        <taxon>Lentisphaerota</taxon>
        <taxon>Oligosphaeria</taxon>
        <taxon>Oligosphaerales</taxon>
        <taxon>Oligosphaeraceae</taxon>
        <taxon>Oligosphaera</taxon>
    </lineage>
</organism>
<dbReference type="CDD" id="cd09859">
    <property type="entry name" value="PIN_53EXO"/>
    <property type="match status" value="1"/>
</dbReference>
<dbReference type="SUPFAM" id="SSF88723">
    <property type="entry name" value="PIN domain-like"/>
    <property type="match status" value="1"/>
</dbReference>
<dbReference type="InterPro" id="IPR029060">
    <property type="entry name" value="PIN-like_dom_sf"/>
</dbReference>
<sequence length="296" mass="32334">MMKKIVLIDAYAQIYRSFYAVRGLTNPRGEMVNALYGVGRLLLNLERSLPSSYGAVVFDKGKPARRVELCPEYKAQRPPMPDDLRGQLPAIREWLAAFGWPILEQDGAEADDIIAAVAGVREGLPVAILTHDKDIAQLVSPEVELLQSVKGDAWESVGPAEVEAKFGVPVACLGDYLCLLGDSSDNIRGVDGVGPKTAAKLLQDYGSIDGILAHLDDISNERLRGKLQAAGDLLARNRELVRLDAALPDGWTGLDGIRRRTPDWVRIKTLAEAEGFKSMLTSISEKQQKGQQLSLF</sequence>
<dbReference type="Pfam" id="PF01367">
    <property type="entry name" value="5_3_exonuc"/>
    <property type="match status" value="1"/>
</dbReference>
<dbReference type="InterPro" id="IPR038969">
    <property type="entry name" value="FEN"/>
</dbReference>
<dbReference type="PANTHER" id="PTHR42646">
    <property type="entry name" value="FLAP ENDONUCLEASE XNI"/>
    <property type="match status" value="1"/>
</dbReference>
<keyword evidence="1" id="KW-0540">Nuclease</keyword>
<dbReference type="InterPro" id="IPR008918">
    <property type="entry name" value="HhH2"/>
</dbReference>
<dbReference type="FunFam" id="1.10.150.20:FF:000003">
    <property type="entry name" value="DNA polymerase I"/>
    <property type="match status" value="1"/>
</dbReference>